<organism evidence="1 2">
    <name type="scientific">Piscirickettsia salmonis</name>
    <dbReference type="NCBI Taxonomy" id="1238"/>
    <lineage>
        <taxon>Bacteria</taxon>
        <taxon>Pseudomonadati</taxon>
        <taxon>Pseudomonadota</taxon>
        <taxon>Gammaproteobacteria</taxon>
        <taxon>Thiotrichales</taxon>
        <taxon>Piscirickettsiaceae</taxon>
        <taxon>Piscirickettsia</taxon>
    </lineage>
</organism>
<dbReference type="EMBL" id="CP038910">
    <property type="protein sequence ID" value="QGO07722.1"/>
    <property type="molecule type" value="Genomic_DNA"/>
</dbReference>
<geneLocation type="plasmid" evidence="1 2">
    <name>unnamed2</name>
</geneLocation>
<evidence type="ECO:0000313" key="1">
    <source>
        <dbReference type="EMBL" id="QGO07722.1"/>
    </source>
</evidence>
<sequence length="100" mass="11598">MNEKQKALAKTSMVEFNKIFDLIKKSVLDTTENLDKKSEQVFYFTGFITLLIDQLIDLQLQVIKSSVDDKSLSLMILKQLDEKIQEKIKESREDCHKCAV</sequence>
<gene>
    <name evidence="1" type="ORF">Psal009_03681</name>
</gene>
<proteinExistence type="predicted"/>
<name>A0A9Q6PUC0_PISSA</name>
<dbReference type="RefSeq" id="WP_155047311.1">
    <property type="nucleotide sequence ID" value="NZ_CP038895.1"/>
</dbReference>
<keyword evidence="2" id="KW-1185">Reference proteome</keyword>
<dbReference type="AlphaFoldDB" id="A0A9Q6PUC0"/>
<accession>A0A9Q6PUC0</accession>
<reference evidence="1 2" key="1">
    <citation type="submission" date="2019-04" db="EMBL/GenBank/DDBJ databases">
        <title>Complete genome sequencing of Piscirickettsia salmonis strain Psal-009.</title>
        <authorList>
            <person name="Schober I."/>
            <person name="Bunk B."/>
            <person name="Sproer C."/>
            <person name="Carril G.P."/>
            <person name="Riedel T."/>
            <person name="Flores-Herrera P.A."/>
            <person name="Nourdin-Galindo G."/>
            <person name="Marshall S.H."/>
            <person name="Overmann J."/>
        </authorList>
    </citation>
    <scope>NUCLEOTIDE SEQUENCE [LARGE SCALE GENOMIC DNA]</scope>
    <source>
        <strain evidence="1 2">Psal-009</strain>
        <plasmid evidence="1 2">unnamed2</plasmid>
    </source>
</reference>
<protein>
    <submittedName>
        <fullName evidence="1">Uncharacterized protein</fullName>
    </submittedName>
</protein>
<dbReference type="Proteomes" id="UP000422232">
    <property type="component" value="Plasmid unnamed2"/>
</dbReference>
<evidence type="ECO:0000313" key="2">
    <source>
        <dbReference type="Proteomes" id="UP000422232"/>
    </source>
</evidence>
<keyword evidence="1" id="KW-0614">Plasmid</keyword>